<gene>
    <name evidence="2" type="ORF">Esi_0172_0022</name>
</gene>
<dbReference type="SMR" id="D7FMY1"/>
<keyword evidence="2" id="KW-0808">Transferase</keyword>
<dbReference type="Pfam" id="PF01041">
    <property type="entry name" value="DegT_DnrJ_EryC1"/>
    <property type="match status" value="1"/>
</dbReference>
<keyword evidence="1" id="KW-0732">Signal</keyword>
<evidence type="ECO:0000256" key="1">
    <source>
        <dbReference type="SAM" id="SignalP"/>
    </source>
</evidence>
<keyword evidence="2" id="KW-0032">Aminotransferase</keyword>
<dbReference type="GO" id="GO:0030170">
    <property type="term" value="F:pyridoxal phosphate binding"/>
    <property type="evidence" value="ECO:0007669"/>
    <property type="project" value="TreeGrafter"/>
</dbReference>
<dbReference type="EMBL" id="FN648230">
    <property type="protein sequence ID" value="CBJ30045.1"/>
    <property type="molecule type" value="Genomic_DNA"/>
</dbReference>
<dbReference type="InterPro" id="IPR015422">
    <property type="entry name" value="PyrdxlP-dep_Trfase_small"/>
</dbReference>
<proteinExistence type="predicted"/>
<protein>
    <submittedName>
        <fullName evidence="2">Aminotransferase</fullName>
    </submittedName>
</protein>
<dbReference type="InterPro" id="IPR015421">
    <property type="entry name" value="PyrdxlP-dep_Trfase_major"/>
</dbReference>
<reference evidence="2 3" key="1">
    <citation type="journal article" date="2010" name="Nature">
        <title>The Ectocarpus genome and the independent evolution of multicellularity in brown algae.</title>
        <authorList>
            <person name="Cock J.M."/>
            <person name="Sterck L."/>
            <person name="Rouze P."/>
            <person name="Scornet D."/>
            <person name="Allen A.E."/>
            <person name="Amoutzias G."/>
            <person name="Anthouard V."/>
            <person name="Artiguenave F."/>
            <person name="Aury J.M."/>
            <person name="Badger J.H."/>
            <person name="Beszteri B."/>
            <person name="Billiau K."/>
            <person name="Bonnet E."/>
            <person name="Bothwell J.H."/>
            <person name="Bowler C."/>
            <person name="Boyen C."/>
            <person name="Brownlee C."/>
            <person name="Carrano C.J."/>
            <person name="Charrier B."/>
            <person name="Cho G.Y."/>
            <person name="Coelho S.M."/>
            <person name="Collen J."/>
            <person name="Corre E."/>
            <person name="Da Silva C."/>
            <person name="Delage L."/>
            <person name="Delaroque N."/>
            <person name="Dittami S.M."/>
            <person name="Doulbeau S."/>
            <person name="Elias M."/>
            <person name="Farnham G."/>
            <person name="Gachon C.M."/>
            <person name="Gschloessl B."/>
            <person name="Heesch S."/>
            <person name="Jabbari K."/>
            <person name="Jubin C."/>
            <person name="Kawai H."/>
            <person name="Kimura K."/>
            <person name="Kloareg B."/>
            <person name="Kupper F.C."/>
            <person name="Lang D."/>
            <person name="Le Bail A."/>
            <person name="Leblanc C."/>
            <person name="Lerouge P."/>
            <person name="Lohr M."/>
            <person name="Lopez P.J."/>
            <person name="Martens C."/>
            <person name="Maumus F."/>
            <person name="Michel G."/>
            <person name="Miranda-Saavedra D."/>
            <person name="Morales J."/>
            <person name="Moreau H."/>
            <person name="Motomura T."/>
            <person name="Nagasato C."/>
            <person name="Napoli C.A."/>
            <person name="Nelson D.R."/>
            <person name="Nyvall-Collen P."/>
            <person name="Peters A.F."/>
            <person name="Pommier C."/>
            <person name="Potin P."/>
            <person name="Poulain J."/>
            <person name="Quesneville H."/>
            <person name="Read B."/>
            <person name="Rensing S.A."/>
            <person name="Ritter A."/>
            <person name="Rousvoal S."/>
            <person name="Samanta M."/>
            <person name="Samson G."/>
            <person name="Schroeder D.C."/>
            <person name="Segurens B."/>
            <person name="Strittmatter M."/>
            <person name="Tonon T."/>
            <person name="Tregear J.W."/>
            <person name="Valentin K."/>
            <person name="von Dassow P."/>
            <person name="Yamagishi T."/>
            <person name="Van de Peer Y."/>
            <person name="Wincker P."/>
        </authorList>
    </citation>
    <scope>NUCLEOTIDE SEQUENCE [LARGE SCALE GENOMIC DNA]</scope>
    <source>
        <strain evidence="3">Ec32 / CCAP1310/4</strain>
    </source>
</reference>
<dbReference type="InterPro" id="IPR000653">
    <property type="entry name" value="DegT/StrS_aminotransferase"/>
</dbReference>
<sequence>MKAAAALSILCCASPTDAFAMVTSLPKPAVAGAAKAPPVFKKDFTLPMGIPEESIAGVVDVLRSGRINRYSASSAEASQVAQLEQELVDFTGRGEGPGVKYALGVNSCSSAILIALLSVGVKSGDEVLSNAFTFTAVPSAILRIGGKPVLVECENSWGMDLDDLEKKAASSTAKVLLLSHMRSKMCDMDRLYEICDKHGLTVVEDCAHALGVNWRGTQLGNRAKVAAYSCQSDKLINSGEGGFLTTNDEELFSKAIYMSGCYEMRYGKHSVRGSDELMEKAMLSERNLSVRMTEMTAAVIRPLLANLPERVAQFHRRYQEVVGILEEQVPDLIEVPKPLEHASVVGDHLNFHLVDPTEEENKAFQAKTKEMGVPLNWLRSPVNARYHVNWRGYGGPVQDLPATDAALATAYDLKLPPHFDDEDFAHLAKIIAYAARVTVRAGGEE</sequence>
<dbReference type="Gene3D" id="3.40.640.10">
    <property type="entry name" value="Type I PLP-dependent aspartate aminotransferase-like (Major domain)"/>
    <property type="match status" value="1"/>
</dbReference>
<organism evidence="2 3">
    <name type="scientific">Ectocarpus siliculosus</name>
    <name type="common">Brown alga</name>
    <name type="synonym">Conferva siliculosa</name>
    <dbReference type="NCBI Taxonomy" id="2880"/>
    <lineage>
        <taxon>Eukaryota</taxon>
        <taxon>Sar</taxon>
        <taxon>Stramenopiles</taxon>
        <taxon>Ochrophyta</taxon>
        <taxon>PX clade</taxon>
        <taxon>Phaeophyceae</taxon>
        <taxon>Ectocarpales</taxon>
        <taxon>Ectocarpaceae</taxon>
        <taxon>Ectocarpus</taxon>
    </lineage>
</organism>
<accession>D7FMY1</accession>
<dbReference type="Gene3D" id="3.90.1150.10">
    <property type="entry name" value="Aspartate Aminotransferase, domain 1"/>
    <property type="match status" value="1"/>
</dbReference>
<dbReference type="EMBL" id="FN649730">
    <property type="protein sequence ID" value="CBJ30045.1"/>
    <property type="molecule type" value="Genomic_DNA"/>
</dbReference>
<name>D7FMY1_ECTSI</name>
<dbReference type="SUPFAM" id="SSF53383">
    <property type="entry name" value="PLP-dependent transferases"/>
    <property type="match status" value="1"/>
</dbReference>
<feature type="chain" id="PRO_5003095587" evidence="1">
    <location>
        <begin position="19"/>
        <end position="445"/>
    </location>
</feature>
<dbReference type="STRING" id="2880.D7FMY1"/>
<dbReference type="GO" id="GO:0000271">
    <property type="term" value="P:polysaccharide biosynthetic process"/>
    <property type="evidence" value="ECO:0007669"/>
    <property type="project" value="TreeGrafter"/>
</dbReference>
<dbReference type="GO" id="GO:0008483">
    <property type="term" value="F:transaminase activity"/>
    <property type="evidence" value="ECO:0007669"/>
    <property type="project" value="UniProtKB-KW"/>
</dbReference>
<dbReference type="AlphaFoldDB" id="D7FMY1"/>
<keyword evidence="3" id="KW-1185">Reference proteome</keyword>
<feature type="signal peptide" evidence="1">
    <location>
        <begin position="1"/>
        <end position="18"/>
    </location>
</feature>
<dbReference type="Proteomes" id="UP000002630">
    <property type="component" value="Linkage Group LG05"/>
</dbReference>
<dbReference type="PANTHER" id="PTHR30244:SF34">
    <property type="entry name" value="DTDP-4-AMINO-4,6-DIDEOXYGALACTOSE TRANSAMINASE"/>
    <property type="match status" value="1"/>
</dbReference>
<dbReference type="eggNOG" id="ENOG502QQV8">
    <property type="taxonomic scope" value="Eukaryota"/>
</dbReference>
<evidence type="ECO:0000313" key="2">
    <source>
        <dbReference type="EMBL" id="CBJ30045.1"/>
    </source>
</evidence>
<dbReference type="OrthoDB" id="422066at2759"/>
<dbReference type="PANTHER" id="PTHR30244">
    <property type="entry name" value="TRANSAMINASE"/>
    <property type="match status" value="1"/>
</dbReference>
<dbReference type="InterPro" id="IPR015424">
    <property type="entry name" value="PyrdxlP-dep_Trfase"/>
</dbReference>
<dbReference type="OMA" id="MRGHTSD"/>
<evidence type="ECO:0000313" key="3">
    <source>
        <dbReference type="Proteomes" id="UP000002630"/>
    </source>
</evidence>
<dbReference type="InParanoid" id="D7FMY1"/>